<organism evidence="1 2">
    <name type="scientific">Clostridium grantii DSM 8605</name>
    <dbReference type="NCBI Taxonomy" id="1121316"/>
    <lineage>
        <taxon>Bacteria</taxon>
        <taxon>Bacillati</taxon>
        <taxon>Bacillota</taxon>
        <taxon>Clostridia</taxon>
        <taxon>Eubacteriales</taxon>
        <taxon>Clostridiaceae</taxon>
        <taxon>Clostridium</taxon>
    </lineage>
</organism>
<keyword evidence="2" id="KW-1185">Reference proteome</keyword>
<dbReference type="RefSeq" id="WP_073341016.1">
    <property type="nucleotide sequence ID" value="NZ_FQXM01000064.1"/>
</dbReference>
<dbReference type="Proteomes" id="UP000184447">
    <property type="component" value="Unassembled WGS sequence"/>
</dbReference>
<dbReference type="AlphaFoldDB" id="A0A1M5Y7I6"/>
<sequence length="69" mass="7800">MEMTLNYSGVFCELGYDELEVVNGGASPVIPVLKMLLAYIEMKYPGGIWPTPLSWADFKRMEQTGSFNY</sequence>
<evidence type="ECO:0000313" key="1">
    <source>
        <dbReference type="EMBL" id="SHI07936.1"/>
    </source>
</evidence>
<name>A0A1M5Y7I6_9CLOT</name>
<accession>A0A1M5Y7I6</accession>
<gene>
    <name evidence="1" type="ORF">SAMN02745207_04258</name>
</gene>
<dbReference type="EMBL" id="FQXM01000064">
    <property type="protein sequence ID" value="SHI07936.1"/>
    <property type="molecule type" value="Genomic_DNA"/>
</dbReference>
<protein>
    <submittedName>
        <fullName evidence="1">Uncharacterized protein</fullName>
    </submittedName>
</protein>
<evidence type="ECO:0000313" key="2">
    <source>
        <dbReference type="Proteomes" id="UP000184447"/>
    </source>
</evidence>
<reference evidence="1 2" key="1">
    <citation type="submission" date="2016-11" db="EMBL/GenBank/DDBJ databases">
        <authorList>
            <person name="Jaros S."/>
            <person name="Januszkiewicz K."/>
            <person name="Wedrychowicz H."/>
        </authorList>
    </citation>
    <scope>NUCLEOTIDE SEQUENCE [LARGE SCALE GENOMIC DNA]</scope>
    <source>
        <strain evidence="1 2">DSM 8605</strain>
    </source>
</reference>
<proteinExistence type="predicted"/>